<evidence type="ECO:0000313" key="1">
    <source>
        <dbReference type="EMBL" id="CAF3907410.1"/>
    </source>
</evidence>
<accession>A0A8S2LMU8</accession>
<dbReference type="EMBL" id="CAJOBA010020260">
    <property type="protein sequence ID" value="CAF3907410.1"/>
    <property type="molecule type" value="Genomic_DNA"/>
</dbReference>
<sequence>LDKTRLFTLKTMEITQDVINLQSHERKKFIEHIRLTQSLELRIKHLWHNPCSQLTQELSIWYHNCIHNFGN</sequence>
<proteinExistence type="predicted"/>
<reference evidence="1" key="1">
    <citation type="submission" date="2021-02" db="EMBL/GenBank/DDBJ databases">
        <authorList>
            <person name="Nowell W R."/>
        </authorList>
    </citation>
    <scope>NUCLEOTIDE SEQUENCE</scope>
</reference>
<feature type="non-terminal residue" evidence="1">
    <location>
        <position position="1"/>
    </location>
</feature>
<dbReference type="Proteomes" id="UP000682733">
    <property type="component" value="Unassembled WGS sequence"/>
</dbReference>
<gene>
    <name evidence="1" type="ORF">TMI583_LOCUS20889</name>
</gene>
<dbReference type="AlphaFoldDB" id="A0A8S2LMU8"/>
<protein>
    <submittedName>
        <fullName evidence="1">Uncharacterized protein</fullName>
    </submittedName>
</protein>
<comment type="caution">
    <text evidence="1">The sequence shown here is derived from an EMBL/GenBank/DDBJ whole genome shotgun (WGS) entry which is preliminary data.</text>
</comment>
<organism evidence="1 2">
    <name type="scientific">Didymodactylos carnosus</name>
    <dbReference type="NCBI Taxonomy" id="1234261"/>
    <lineage>
        <taxon>Eukaryota</taxon>
        <taxon>Metazoa</taxon>
        <taxon>Spiralia</taxon>
        <taxon>Gnathifera</taxon>
        <taxon>Rotifera</taxon>
        <taxon>Eurotatoria</taxon>
        <taxon>Bdelloidea</taxon>
        <taxon>Philodinida</taxon>
        <taxon>Philodinidae</taxon>
        <taxon>Didymodactylos</taxon>
    </lineage>
</organism>
<evidence type="ECO:0000313" key="2">
    <source>
        <dbReference type="Proteomes" id="UP000682733"/>
    </source>
</evidence>
<name>A0A8S2LMU8_9BILA</name>